<dbReference type="Proteomes" id="UP001154272">
    <property type="component" value="Unassembled WGS sequence"/>
</dbReference>
<dbReference type="EMBL" id="CAMXCH010000004">
    <property type="protein sequence ID" value="CAI3953695.1"/>
    <property type="molecule type" value="Genomic_DNA"/>
</dbReference>
<accession>A0ABM9HT04</accession>
<evidence type="ECO:0000313" key="3">
    <source>
        <dbReference type="Proteomes" id="UP001154272"/>
    </source>
</evidence>
<dbReference type="InterPro" id="IPR025285">
    <property type="entry name" value="DUF4145"/>
</dbReference>
<proteinExistence type="predicted"/>
<evidence type="ECO:0000259" key="1">
    <source>
        <dbReference type="Pfam" id="PF13643"/>
    </source>
</evidence>
<organism evidence="2 3">
    <name type="scientific">Commensalibacter papalotli</name>
    <name type="common">ex Botero et al. 2024</name>
    <dbReference type="NCBI Taxonomy" id="2972766"/>
    <lineage>
        <taxon>Bacteria</taxon>
        <taxon>Pseudomonadati</taxon>
        <taxon>Pseudomonadota</taxon>
        <taxon>Alphaproteobacteria</taxon>
        <taxon>Acetobacterales</taxon>
        <taxon>Acetobacteraceae</taxon>
    </lineage>
</organism>
<protein>
    <recommendedName>
        <fullName evidence="1">DUF4145 domain-containing protein</fullName>
    </recommendedName>
</protein>
<sequence>MQRALIQNMNYIIYFNIFSKCRECKLPTIFSIYRNITNAVIHENIAERWLDKDDIAKETTKWTVYINQEEDGNLLDNFQIEKIIRPPVNISYQCPEHVPEDIKGKFDEAAQCHANDCIVASSMMLRLCLETVIKDLLKTNNEQKQKVYLSDGIKNLSEKNLISKRIQYFANEIRFDGNYAAHEGKMDQENLQDLFDFTIALLEDVYTQPKKIELSQERRAQRKNQGNPK</sequence>
<gene>
    <name evidence="2" type="ORF">R83534S58_LOCUS1869</name>
</gene>
<reference evidence="2" key="1">
    <citation type="submission" date="2022-10" db="EMBL/GenBank/DDBJ databases">
        <authorList>
            <person name="Botero Cardona J."/>
        </authorList>
    </citation>
    <scope>NUCLEOTIDE SEQUENCE</scope>
    <source>
        <strain evidence="2">R-83534</strain>
    </source>
</reference>
<name>A0ABM9HT04_9PROT</name>
<dbReference type="RefSeq" id="WP_282024484.1">
    <property type="nucleotide sequence ID" value="NZ_CAMXCH010000004.1"/>
</dbReference>
<dbReference type="Pfam" id="PF13643">
    <property type="entry name" value="DUF4145"/>
    <property type="match status" value="1"/>
</dbReference>
<feature type="domain" description="DUF4145" evidence="1">
    <location>
        <begin position="108"/>
        <end position="198"/>
    </location>
</feature>
<comment type="caution">
    <text evidence="2">The sequence shown here is derived from an EMBL/GenBank/DDBJ whole genome shotgun (WGS) entry which is preliminary data.</text>
</comment>
<keyword evidence="3" id="KW-1185">Reference proteome</keyword>
<evidence type="ECO:0000313" key="2">
    <source>
        <dbReference type="EMBL" id="CAI3953695.1"/>
    </source>
</evidence>